<proteinExistence type="predicted"/>
<reference evidence="1" key="1">
    <citation type="journal article" date="2014" name="Front. Microbiol.">
        <title>High frequency of phylogenetically diverse reductive dehalogenase-homologous genes in deep subseafloor sedimentary metagenomes.</title>
        <authorList>
            <person name="Kawai M."/>
            <person name="Futagami T."/>
            <person name="Toyoda A."/>
            <person name="Takaki Y."/>
            <person name="Nishi S."/>
            <person name="Hori S."/>
            <person name="Arai W."/>
            <person name="Tsubouchi T."/>
            <person name="Morono Y."/>
            <person name="Uchiyama I."/>
            <person name="Ito T."/>
            <person name="Fujiyama A."/>
            <person name="Inagaki F."/>
            <person name="Takami H."/>
        </authorList>
    </citation>
    <scope>NUCLEOTIDE SEQUENCE</scope>
    <source>
        <strain evidence="1">Expedition CK06-06</strain>
    </source>
</reference>
<feature type="non-terminal residue" evidence="1">
    <location>
        <position position="1"/>
    </location>
</feature>
<protein>
    <submittedName>
        <fullName evidence="1">Uncharacterized protein</fullName>
    </submittedName>
</protein>
<sequence length="53" mass="6139">HHLDILGDLAADYCPDLAGIIPRQTDEQKELFELLDYAYIGARYDHSYKITKE</sequence>
<evidence type="ECO:0000313" key="1">
    <source>
        <dbReference type="EMBL" id="GAG11334.1"/>
    </source>
</evidence>
<comment type="caution">
    <text evidence="1">The sequence shown here is derived from an EMBL/GenBank/DDBJ whole genome shotgun (WGS) entry which is preliminary data.</text>
</comment>
<accession>X0UZR9</accession>
<dbReference type="AlphaFoldDB" id="X0UZR9"/>
<organism evidence="1">
    <name type="scientific">marine sediment metagenome</name>
    <dbReference type="NCBI Taxonomy" id="412755"/>
    <lineage>
        <taxon>unclassified sequences</taxon>
        <taxon>metagenomes</taxon>
        <taxon>ecological metagenomes</taxon>
    </lineage>
</organism>
<dbReference type="EMBL" id="BARS01027384">
    <property type="protein sequence ID" value="GAG11334.1"/>
    <property type="molecule type" value="Genomic_DNA"/>
</dbReference>
<dbReference type="Gene3D" id="1.20.120.330">
    <property type="entry name" value="Nucleotidyltransferases domain 2"/>
    <property type="match status" value="1"/>
</dbReference>
<name>X0UZR9_9ZZZZ</name>
<gene>
    <name evidence="1" type="ORF">S01H1_43021</name>
</gene>